<dbReference type="InParanoid" id="A0A1B6PMP6"/>
<proteinExistence type="predicted"/>
<organism evidence="2 3">
    <name type="scientific">Sorghum bicolor</name>
    <name type="common">Sorghum</name>
    <name type="synonym">Sorghum vulgare</name>
    <dbReference type="NCBI Taxonomy" id="4558"/>
    <lineage>
        <taxon>Eukaryota</taxon>
        <taxon>Viridiplantae</taxon>
        <taxon>Streptophyta</taxon>
        <taxon>Embryophyta</taxon>
        <taxon>Tracheophyta</taxon>
        <taxon>Spermatophyta</taxon>
        <taxon>Magnoliopsida</taxon>
        <taxon>Liliopsida</taxon>
        <taxon>Poales</taxon>
        <taxon>Poaceae</taxon>
        <taxon>PACMAD clade</taxon>
        <taxon>Panicoideae</taxon>
        <taxon>Andropogonodae</taxon>
        <taxon>Andropogoneae</taxon>
        <taxon>Sorghinae</taxon>
        <taxon>Sorghum</taxon>
    </lineage>
</organism>
<dbReference type="eggNOG" id="ENOG502QU97">
    <property type="taxonomic scope" value="Eukaryota"/>
</dbReference>
<reference evidence="3" key="2">
    <citation type="journal article" date="2018" name="Plant J.">
        <title>The Sorghum bicolor reference genome: improved assembly, gene annotations, a transcriptome atlas, and signatures of genome organization.</title>
        <authorList>
            <person name="McCormick R.F."/>
            <person name="Truong S.K."/>
            <person name="Sreedasyam A."/>
            <person name="Jenkins J."/>
            <person name="Shu S."/>
            <person name="Sims D."/>
            <person name="Kennedy M."/>
            <person name="Amirebrahimi M."/>
            <person name="Weers B.D."/>
            <person name="McKinley B."/>
            <person name="Mattison A."/>
            <person name="Morishige D.T."/>
            <person name="Grimwood J."/>
            <person name="Schmutz J."/>
            <person name="Mullet J.E."/>
        </authorList>
    </citation>
    <scope>NUCLEOTIDE SEQUENCE [LARGE SCALE GENOMIC DNA]</scope>
    <source>
        <strain evidence="3">cv. BTx623</strain>
    </source>
</reference>
<evidence type="ECO:0000313" key="3">
    <source>
        <dbReference type="Proteomes" id="UP000000768"/>
    </source>
</evidence>
<evidence type="ECO:0008006" key="4">
    <source>
        <dbReference type="Google" id="ProtNLM"/>
    </source>
</evidence>
<feature type="compositionally biased region" description="Low complexity" evidence="1">
    <location>
        <begin position="111"/>
        <end position="121"/>
    </location>
</feature>
<dbReference type="OrthoDB" id="668456at2759"/>
<dbReference type="EMBL" id="CM000765">
    <property type="protein sequence ID" value="KXG26947.1"/>
    <property type="molecule type" value="Genomic_DNA"/>
</dbReference>
<feature type="compositionally biased region" description="Basic and acidic residues" evidence="1">
    <location>
        <begin position="157"/>
        <end position="183"/>
    </location>
</feature>
<feature type="region of interest" description="Disordered" evidence="1">
    <location>
        <begin position="101"/>
        <end position="228"/>
    </location>
</feature>
<dbReference type="OMA" id="FFYDGLP"/>
<dbReference type="Proteomes" id="UP000000768">
    <property type="component" value="Chromosome 6"/>
</dbReference>
<dbReference type="Gramene" id="KXG26947">
    <property type="protein sequence ID" value="KXG26947"/>
    <property type="gene ID" value="SORBI_3006G185000"/>
</dbReference>
<dbReference type="AlphaFoldDB" id="A0A1B6PMP6"/>
<keyword evidence="3" id="KW-1185">Reference proteome</keyword>
<dbReference type="PANTHER" id="PTHR33623:SF23">
    <property type="entry name" value="OS04G0572500 PROTEIN"/>
    <property type="match status" value="1"/>
</dbReference>
<evidence type="ECO:0000256" key="1">
    <source>
        <dbReference type="SAM" id="MobiDB-lite"/>
    </source>
</evidence>
<sequence>MDNMELEGRPRQPLMLKEWLELEYSAELSRDDGFGCYPRHLATEARTRTRSAGCRRRRRNGDVIARVSAAVRAALSRPPPSASARKGLRVVGFWKKRRGEVEEMDRHRPVASCSATAASSARNDGASSPAATSPRRRMGRESSQAGGDRAGLNGGRRSHDTAVEVEGGERKATCHLDEERGQEQRLSPVSVMDFQSQDGDDDCNDSGGCDDGHSDDEGTSPTFERSLTSIRRASQQLLDRIRRFEQLAELDTSDVDDATTTADDTSYHAGELDSAGGDEDAERGLVQQDLPLPGLPVPEAGSPCAAHSFRKLLEDFFREGLSSCHAGGSNDSDLETSLLETAKAWLDGRHYCAPRSDQKAEVEGIEQLGRWRCFREDEHELLSFDVEGDIFCCLIEELVEELC</sequence>
<reference evidence="2 3" key="1">
    <citation type="journal article" date="2009" name="Nature">
        <title>The Sorghum bicolor genome and the diversification of grasses.</title>
        <authorList>
            <person name="Paterson A.H."/>
            <person name="Bowers J.E."/>
            <person name="Bruggmann R."/>
            <person name="Dubchak I."/>
            <person name="Grimwood J."/>
            <person name="Gundlach H."/>
            <person name="Haberer G."/>
            <person name="Hellsten U."/>
            <person name="Mitros T."/>
            <person name="Poliakov A."/>
            <person name="Schmutz J."/>
            <person name="Spannagl M."/>
            <person name="Tang H."/>
            <person name="Wang X."/>
            <person name="Wicker T."/>
            <person name="Bharti A.K."/>
            <person name="Chapman J."/>
            <person name="Feltus F.A."/>
            <person name="Gowik U."/>
            <person name="Grigoriev I.V."/>
            <person name="Lyons E."/>
            <person name="Maher C.A."/>
            <person name="Martis M."/>
            <person name="Narechania A."/>
            <person name="Otillar R.P."/>
            <person name="Penning B.W."/>
            <person name="Salamov A.A."/>
            <person name="Wang Y."/>
            <person name="Zhang L."/>
            <person name="Carpita N.C."/>
            <person name="Freeling M."/>
            <person name="Gingle A.R."/>
            <person name="Hash C.T."/>
            <person name="Keller B."/>
            <person name="Klein P."/>
            <person name="Kresovich S."/>
            <person name="McCann M.C."/>
            <person name="Ming R."/>
            <person name="Peterson D.G."/>
            <person name="Mehboob-ur-Rahman"/>
            <person name="Ware D."/>
            <person name="Westhoff P."/>
            <person name="Mayer K.F."/>
            <person name="Messing J."/>
            <person name="Rokhsar D.S."/>
        </authorList>
    </citation>
    <scope>NUCLEOTIDE SEQUENCE [LARGE SCALE GENOMIC DNA]</scope>
    <source>
        <strain evidence="3">cv. BTx623</strain>
    </source>
</reference>
<accession>A0A1B6PMP6</accession>
<protein>
    <recommendedName>
        <fullName evidence="4">DUF4378 domain-containing protein</fullName>
    </recommendedName>
</protein>
<name>A0A1B6PMP6_SORBI</name>
<feature type="region of interest" description="Disordered" evidence="1">
    <location>
        <begin position="255"/>
        <end position="281"/>
    </location>
</feature>
<gene>
    <name evidence="2" type="ORF">SORBI_3006G185000</name>
</gene>
<feature type="compositionally biased region" description="Polar residues" evidence="1">
    <location>
        <begin position="219"/>
        <end position="228"/>
    </location>
</feature>
<evidence type="ECO:0000313" key="2">
    <source>
        <dbReference type="EMBL" id="KXG26947.1"/>
    </source>
</evidence>
<dbReference type="PANTHER" id="PTHR33623">
    <property type="entry name" value="OS04G0572500 PROTEIN"/>
    <property type="match status" value="1"/>
</dbReference>